<evidence type="ECO:0000259" key="10">
    <source>
        <dbReference type="PROSITE" id="PS50850"/>
    </source>
</evidence>
<evidence type="ECO:0000256" key="4">
    <source>
        <dbReference type="ARBA" id="ARBA00022692"/>
    </source>
</evidence>
<evidence type="ECO:0000256" key="6">
    <source>
        <dbReference type="ARBA" id="ARBA00023136"/>
    </source>
</evidence>
<feature type="domain" description="Major facilitator superfamily (MFS) profile" evidence="10">
    <location>
        <begin position="19"/>
        <end position="457"/>
    </location>
</feature>
<sequence length="496" mass="54010">MGLRAQLNEIQQYRSAYFLALSVAFGSVFFGYDIGLIGGVLALDSFQRYFGLDQLAPKEKASVSGNIVAILQVGCLLGALGISPFSARYGRKPCLLASGIVFVVGSALQVVSGLGPTKYHALLVLYVGRFIGGLGVGMVTALVPAYLSESTPPMIRGRCTGLIQLANNIGIALSFWVNYFASKNMAPTDRQWRLPFTMQIVPGILFLLFTPMQPESPRYLIEKEQYTRAANTLAYLNNCAPDDDTVLDTIQDVKVDFAGKRRLSFREQAKAVVESRSVFVRCAIPPLVMTFQQFTGTNAINYWSPALFARLGIGDTTAELFATGVYGIVKVISVATVLALAVETFGRRKSLIVGDSPTTSSPSLFGYISISAIYFYAVFYNVGWGPMPWIVAGEVAPNHLRTVVMSASVGCSWLFSMTISKITPLLLNSWGYGTFLLFSACCAGMALWTWMFLPETAGLGLEEIGRLFETRSAGFGRWGVDEAEADPTQRLLPSDR</sequence>
<dbReference type="PRINTS" id="PR00171">
    <property type="entry name" value="SUGRTRNSPORT"/>
</dbReference>
<name>A0ABQ0LMD0_MYCCL</name>
<dbReference type="PROSITE" id="PS50850">
    <property type="entry name" value="MFS"/>
    <property type="match status" value="1"/>
</dbReference>
<dbReference type="PANTHER" id="PTHR48022">
    <property type="entry name" value="PLASTIDIC GLUCOSE TRANSPORTER 4"/>
    <property type="match status" value="1"/>
</dbReference>
<feature type="transmembrane region" description="Helical" evidence="9">
    <location>
        <begin position="192"/>
        <end position="210"/>
    </location>
</feature>
<accession>A0ABQ0LMD0</accession>
<feature type="transmembrane region" description="Helical" evidence="9">
    <location>
        <begin position="16"/>
        <end position="43"/>
    </location>
</feature>
<dbReference type="Pfam" id="PF00083">
    <property type="entry name" value="Sugar_tr"/>
    <property type="match status" value="1"/>
</dbReference>
<dbReference type="NCBIfam" id="TIGR00879">
    <property type="entry name" value="SP"/>
    <property type="match status" value="1"/>
</dbReference>
<evidence type="ECO:0000256" key="2">
    <source>
        <dbReference type="ARBA" id="ARBA00010992"/>
    </source>
</evidence>
<dbReference type="Gene3D" id="1.20.1250.20">
    <property type="entry name" value="MFS general substrate transporter like domains"/>
    <property type="match status" value="1"/>
</dbReference>
<dbReference type="PROSITE" id="PS00217">
    <property type="entry name" value="SUGAR_TRANSPORT_2"/>
    <property type="match status" value="1"/>
</dbReference>
<keyword evidence="4 9" id="KW-0812">Transmembrane</keyword>
<dbReference type="SUPFAM" id="SSF103473">
    <property type="entry name" value="MFS general substrate transporter"/>
    <property type="match status" value="1"/>
</dbReference>
<proteinExistence type="inferred from homology"/>
<comment type="catalytic activity">
    <reaction evidence="7">
        <text>myo-inositol(out) + H(+)(out) = myo-inositol(in) + H(+)(in)</text>
        <dbReference type="Rhea" id="RHEA:60364"/>
        <dbReference type="ChEBI" id="CHEBI:15378"/>
        <dbReference type="ChEBI" id="CHEBI:17268"/>
    </reaction>
</comment>
<feature type="transmembrane region" description="Helical" evidence="9">
    <location>
        <begin position="278"/>
        <end position="300"/>
    </location>
</feature>
<dbReference type="InterPro" id="IPR050360">
    <property type="entry name" value="MFS_Sugar_Transporters"/>
</dbReference>
<dbReference type="InterPro" id="IPR036259">
    <property type="entry name" value="MFS_trans_sf"/>
</dbReference>
<feature type="transmembrane region" description="Helical" evidence="9">
    <location>
        <begin position="320"/>
        <end position="342"/>
    </location>
</feature>
<gene>
    <name evidence="11" type="ORF">MCHLO_09324</name>
</gene>
<dbReference type="EMBL" id="DF847666">
    <property type="protein sequence ID" value="GAT52253.1"/>
    <property type="molecule type" value="Genomic_DNA"/>
</dbReference>
<feature type="transmembrane region" description="Helical" evidence="9">
    <location>
        <begin position="159"/>
        <end position="180"/>
    </location>
</feature>
<comment type="subcellular location">
    <subcellularLocation>
        <location evidence="1">Membrane</location>
        <topology evidence="1">Multi-pass membrane protein</topology>
    </subcellularLocation>
</comment>
<keyword evidence="12" id="KW-1185">Reference proteome</keyword>
<evidence type="ECO:0000313" key="11">
    <source>
        <dbReference type="EMBL" id="GAT52253.1"/>
    </source>
</evidence>
<feature type="transmembrane region" description="Helical" evidence="9">
    <location>
        <begin position="94"/>
        <end position="111"/>
    </location>
</feature>
<evidence type="ECO:0000256" key="8">
    <source>
        <dbReference type="RuleBase" id="RU003346"/>
    </source>
</evidence>
<keyword evidence="11" id="KW-0762">Sugar transport</keyword>
<comment type="similarity">
    <text evidence="2 8">Belongs to the major facilitator superfamily. Sugar transporter (TC 2.A.1.1) family.</text>
</comment>
<organism evidence="11 12">
    <name type="scientific">Mycena chlorophos</name>
    <name type="common">Agaric fungus</name>
    <name type="synonym">Agaricus chlorophos</name>
    <dbReference type="NCBI Taxonomy" id="658473"/>
    <lineage>
        <taxon>Eukaryota</taxon>
        <taxon>Fungi</taxon>
        <taxon>Dikarya</taxon>
        <taxon>Basidiomycota</taxon>
        <taxon>Agaricomycotina</taxon>
        <taxon>Agaricomycetes</taxon>
        <taxon>Agaricomycetidae</taxon>
        <taxon>Agaricales</taxon>
        <taxon>Marasmiineae</taxon>
        <taxon>Mycenaceae</taxon>
        <taxon>Mycena</taxon>
    </lineage>
</organism>
<feature type="transmembrane region" description="Helical" evidence="9">
    <location>
        <begin position="123"/>
        <end position="147"/>
    </location>
</feature>
<dbReference type="InterPro" id="IPR020846">
    <property type="entry name" value="MFS_dom"/>
</dbReference>
<protein>
    <submittedName>
        <fullName evidence="11">Sugar transporter</fullName>
    </submittedName>
</protein>
<feature type="transmembrane region" description="Helical" evidence="9">
    <location>
        <begin position="402"/>
        <end position="420"/>
    </location>
</feature>
<dbReference type="InterPro" id="IPR005828">
    <property type="entry name" value="MFS_sugar_transport-like"/>
</dbReference>
<feature type="transmembrane region" description="Helical" evidence="9">
    <location>
        <begin position="432"/>
        <end position="453"/>
    </location>
</feature>
<evidence type="ECO:0000256" key="7">
    <source>
        <dbReference type="ARBA" id="ARBA00049119"/>
    </source>
</evidence>
<keyword evidence="3 8" id="KW-0813">Transport</keyword>
<evidence type="ECO:0000256" key="5">
    <source>
        <dbReference type="ARBA" id="ARBA00022989"/>
    </source>
</evidence>
<dbReference type="InterPro" id="IPR003663">
    <property type="entry name" value="Sugar/inositol_transpt"/>
</dbReference>
<keyword evidence="6 9" id="KW-0472">Membrane</keyword>
<feature type="transmembrane region" description="Helical" evidence="9">
    <location>
        <begin position="63"/>
        <end position="82"/>
    </location>
</feature>
<reference evidence="11" key="1">
    <citation type="submission" date="2014-09" db="EMBL/GenBank/DDBJ databases">
        <title>Genome sequence of the luminous mushroom Mycena chlorophos for searching fungal bioluminescence genes.</title>
        <authorList>
            <person name="Tanaka Y."/>
            <person name="Kasuga D."/>
            <person name="Oba Y."/>
            <person name="Hase S."/>
            <person name="Sato K."/>
            <person name="Oba Y."/>
            <person name="Sakakibara Y."/>
        </authorList>
    </citation>
    <scope>NUCLEOTIDE SEQUENCE</scope>
</reference>
<feature type="transmembrane region" description="Helical" evidence="9">
    <location>
        <begin position="363"/>
        <end position="382"/>
    </location>
</feature>
<evidence type="ECO:0000256" key="9">
    <source>
        <dbReference type="SAM" id="Phobius"/>
    </source>
</evidence>
<dbReference type="InterPro" id="IPR005829">
    <property type="entry name" value="Sugar_transporter_CS"/>
</dbReference>
<evidence type="ECO:0000256" key="1">
    <source>
        <dbReference type="ARBA" id="ARBA00004141"/>
    </source>
</evidence>
<dbReference type="Proteomes" id="UP000815677">
    <property type="component" value="Unassembled WGS sequence"/>
</dbReference>
<evidence type="ECO:0000313" key="12">
    <source>
        <dbReference type="Proteomes" id="UP000815677"/>
    </source>
</evidence>
<evidence type="ECO:0000256" key="3">
    <source>
        <dbReference type="ARBA" id="ARBA00022448"/>
    </source>
</evidence>
<dbReference type="PANTHER" id="PTHR48022:SF81">
    <property type="entry name" value="MAJOR FACILITATOR SUPERFAMILY (MFS) PROFILE DOMAIN-CONTAINING PROTEIN"/>
    <property type="match status" value="1"/>
</dbReference>
<keyword evidence="5 9" id="KW-1133">Transmembrane helix</keyword>